<dbReference type="PANTHER" id="PTHR42085">
    <property type="entry name" value="F-BOX DOMAIN-CONTAINING PROTEIN"/>
    <property type="match status" value="1"/>
</dbReference>
<dbReference type="EMBL" id="JAAMPI010001613">
    <property type="protein sequence ID" value="KAF4624577.1"/>
    <property type="molecule type" value="Genomic_DNA"/>
</dbReference>
<dbReference type="OrthoDB" id="62952at2759"/>
<reference evidence="1 2" key="1">
    <citation type="submission" date="2020-03" db="EMBL/GenBank/DDBJ databases">
        <title>Draft Genome Sequence of Cudoniella acicularis.</title>
        <authorList>
            <person name="Buettner E."/>
            <person name="Kellner H."/>
        </authorList>
    </citation>
    <scope>NUCLEOTIDE SEQUENCE [LARGE SCALE GENOMIC DNA]</scope>
    <source>
        <strain evidence="1 2">DSM 108380</strain>
    </source>
</reference>
<proteinExistence type="predicted"/>
<comment type="caution">
    <text evidence="1">The sequence shown here is derived from an EMBL/GenBank/DDBJ whole genome shotgun (WGS) entry which is preliminary data.</text>
</comment>
<dbReference type="Proteomes" id="UP000566819">
    <property type="component" value="Unassembled WGS sequence"/>
</dbReference>
<gene>
    <name evidence="1" type="ORF">G7Y89_g13593</name>
</gene>
<evidence type="ECO:0000313" key="1">
    <source>
        <dbReference type="EMBL" id="KAF4624577.1"/>
    </source>
</evidence>
<organism evidence="1 2">
    <name type="scientific">Cudoniella acicularis</name>
    <dbReference type="NCBI Taxonomy" id="354080"/>
    <lineage>
        <taxon>Eukaryota</taxon>
        <taxon>Fungi</taxon>
        <taxon>Dikarya</taxon>
        <taxon>Ascomycota</taxon>
        <taxon>Pezizomycotina</taxon>
        <taxon>Leotiomycetes</taxon>
        <taxon>Helotiales</taxon>
        <taxon>Tricladiaceae</taxon>
        <taxon>Cudoniella</taxon>
    </lineage>
</organism>
<evidence type="ECO:0000313" key="2">
    <source>
        <dbReference type="Proteomes" id="UP000566819"/>
    </source>
</evidence>
<sequence length="255" mass="29478">MSETSSQCGSQPSGFLCLPLEVREQIYFHLLLRSAVLVQHLEFEVDPWIMSMWEDPERLAFFDDTEDIVPKRKTGILSVSRQISEEALNVLYGRNLFIVHVHGGAHNKLLKFGTANIRRIRYLRFVAQPMGICFPEPMKFDSQLWIPLLTDLSQLCLVAQQPLQAGGYYKAPSLEENMREWVAWLEPILRYLAQNITETTIVGIDDNNLVETDKVVQKCFCSGYKKVQTVTGDRIFKRGMFSWESGYWEDDDWSD</sequence>
<dbReference type="PANTHER" id="PTHR42085:SF7">
    <property type="entry name" value="F-BOX DOMAIN-CONTAINING PROTEIN"/>
    <property type="match status" value="1"/>
</dbReference>
<dbReference type="AlphaFoldDB" id="A0A8H4RAD5"/>
<accession>A0A8H4RAD5</accession>
<keyword evidence="2" id="KW-1185">Reference proteome</keyword>
<dbReference type="InterPro" id="IPR038883">
    <property type="entry name" value="AN11006-like"/>
</dbReference>
<protein>
    <submittedName>
        <fullName evidence="1">Uncharacterized protein</fullName>
    </submittedName>
</protein>
<name>A0A8H4RAD5_9HELO</name>